<dbReference type="Proteomes" id="UP000030764">
    <property type="component" value="Unassembled WGS sequence"/>
</dbReference>
<name>A0A085M7S0_9BILA</name>
<keyword evidence="2" id="KW-1185">Reference proteome</keyword>
<gene>
    <name evidence="1" type="ORF">M513_05747</name>
</gene>
<evidence type="ECO:0000313" key="2">
    <source>
        <dbReference type="Proteomes" id="UP000030764"/>
    </source>
</evidence>
<protein>
    <submittedName>
        <fullName evidence="1">Uncharacterized protein</fullName>
    </submittedName>
</protein>
<reference evidence="1 2" key="1">
    <citation type="journal article" date="2014" name="Nat. Genet.">
        <title>Genome and transcriptome of the porcine whipworm Trichuris suis.</title>
        <authorList>
            <person name="Jex A.R."/>
            <person name="Nejsum P."/>
            <person name="Schwarz E.M."/>
            <person name="Hu L."/>
            <person name="Young N.D."/>
            <person name="Hall R.S."/>
            <person name="Korhonen P.K."/>
            <person name="Liao S."/>
            <person name="Thamsborg S."/>
            <person name="Xia J."/>
            <person name="Xu P."/>
            <person name="Wang S."/>
            <person name="Scheerlinck J.P."/>
            <person name="Hofmann A."/>
            <person name="Sternberg P.W."/>
            <person name="Wang J."/>
            <person name="Gasser R.B."/>
        </authorList>
    </citation>
    <scope>NUCLEOTIDE SEQUENCE [LARGE SCALE GENOMIC DNA]</scope>
    <source>
        <strain evidence="1">DCEP-RM93M</strain>
    </source>
</reference>
<dbReference type="EMBL" id="KL363218">
    <property type="protein sequence ID" value="KFD53266.1"/>
    <property type="molecule type" value="Genomic_DNA"/>
</dbReference>
<dbReference type="AlphaFoldDB" id="A0A085M7S0"/>
<proteinExistence type="predicted"/>
<organism evidence="1 2">
    <name type="scientific">Trichuris suis</name>
    <name type="common">pig whipworm</name>
    <dbReference type="NCBI Taxonomy" id="68888"/>
    <lineage>
        <taxon>Eukaryota</taxon>
        <taxon>Metazoa</taxon>
        <taxon>Ecdysozoa</taxon>
        <taxon>Nematoda</taxon>
        <taxon>Enoplea</taxon>
        <taxon>Dorylaimia</taxon>
        <taxon>Trichinellida</taxon>
        <taxon>Trichuridae</taxon>
        <taxon>Trichuris</taxon>
    </lineage>
</organism>
<sequence length="89" mass="10092">MMQPNYFLARSLDEPLLNDARAILEEALPERERTPDTTDFLSNGDIFLRENSIYSIPDRKHGQFECLTSNKVHVESAVLTTCAGNYTSL</sequence>
<evidence type="ECO:0000313" key="1">
    <source>
        <dbReference type="EMBL" id="KFD53266.1"/>
    </source>
</evidence>
<accession>A0A085M7S0</accession>